<dbReference type="EMBL" id="KK584367">
    <property type="protein sequence ID" value="KDO16053.1"/>
    <property type="molecule type" value="Genomic_DNA"/>
</dbReference>
<dbReference type="Gene3D" id="1.25.40.20">
    <property type="entry name" value="Ankyrin repeat-containing domain"/>
    <property type="match status" value="3"/>
</dbReference>
<dbReference type="PANTHER" id="PTHR46586">
    <property type="entry name" value="ANKYRIN REPEAT-CONTAINING PROTEIN"/>
    <property type="match status" value="1"/>
</dbReference>
<dbReference type="AlphaFoldDB" id="A0A067BD55"/>
<dbReference type="OrthoDB" id="74529at2759"/>
<evidence type="ECO:0008006" key="4">
    <source>
        <dbReference type="Google" id="ProtNLM"/>
    </source>
</evidence>
<accession>A0A067BD55</accession>
<dbReference type="KEGG" id="spar:SPRG_18413"/>
<dbReference type="PANTHER" id="PTHR46586:SF3">
    <property type="entry name" value="ANKYRIN REPEAT-CONTAINING PROTEIN"/>
    <property type="match status" value="1"/>
</dbReference>
<organism evidence="2 3">
    <name type="scientific">Saprolegnia parasitica (strain CBS 223.65)</name>
    <dbReference type="NCBI Taxonomy" id="695850"/>
    <lineage>
        <taxon>Eukaryota</taxon>
        <taxon>Sar</taxon>
        <taxon>Stramenopiles</taxon>
        <taxon>Oomycota</taxon>
        <taxon>Saprolegniomycetes</taxon>
        <taxon>Saprolegniales</taxon>
        <taxon>Saprolegniaceae</taxon>
        <taxon>Saprolegnia</taxon>
    </lineage>
</organism>
<feature type="region of interest" description="Disordered" evidence="1">
    <location>
        <begin position="515"/>
        <end position="534"/>
    </location>
</feature>
<dbReference type="InterPro" id="IPR036770">
    <property type="entry name" value="Ankyrin_rpt-contain_sf"/>
</dbReference>
<evidence type="ECO:0000313" key="3">
    <source>
        <dbReference type="Proteomes" id="UP000030745"/>
    </source>
</evidence>
<dbReference type="VEuPathDB" id="FungiDB:SPRG_18413"/>
<evidence type="ECO:0000256" key="1">
    <source>
        <dbReference type="SAM" id="MobiDB-lite"/>
    </source>
</evidence>
<keyword evidence="3" id="KW-1185">Reference proteome</keyword>
<dbReference type="STRING" id="695850.A0A067BD55"/>
<dbReference type="InterPro" id="IPR052050">
    <property type="entry name" value="SecEffector_AnkRepeat"/>
</dbReference>
<protein>
    <recommendedName>
        <fullName evidence="4">Ankyrin repeat protein</fullName>
    </recommendedName>
</protein>
<dbReference type="Pfam" id="PF12796">
    <property type="entry name" value="Ank_2"/>
    <property type="match status" value="1"/>
</dbReference>
<reference evidence="2 3" key="1">
    <citation type="journal article" date="2013" name="PLoS Genet.">
        <title>Distinctive expansion of potential virulence genes in the genome of the oomycete fish pathogen Saprolegnia parasitica.</title>
        <authorList>
            <person name="Jiang R.H."/>
            <person name="de Bruijn I."/>
            <person name="Haas B.J."/>
            <person name="Belmonte R."/>
            <person name="Lobach L."/>
            <person name="Christie J."/>
            <person name="van den Ackerveken G."/>
            <person name="Bottin A."/>
            <person name="Bulone V."/>
            <person name="Diaz-Moreno S.M."/>
            <person name="Dumas B."/>
            <person name="Fan L."/>
            <person name="Gaulin E."/>
            <person name="Govers F."/>
            <person name="Grenville-Briggs L.J."/>
            <person name="Horner N.R."/>
            <person name="Levin J.Z."/>
            <person name="Mammella M."/>
            <person name="Meijer H.J."/>
            <person name="Morris P."/>
            <person name="Nusbaum C."/>
            <person name="Oome S."/>
            <person name="Phillips A.J."/>
            <person name="van Rooyen D."/>
            <person name="Rzeszutek E."/>
            <person name="Saraiva M."/>
            <person name="Secombes C.J."/>
            <person name="Seidl M.F."/>
            <person name="Snel B."/>
            <person name="Stassen J.H."/>
            <person name="Sykes S."/>
            <person name="Tripathy S."/>
            <person name="van den Berg H."/>
            <person name="Vega-Arreguin J.C."/>
            <person name="Wawra S."/>
            <person name="Young S.K."/>
            <person name="Zeng Q."/>
            <person name="Dieguez-Uribeondo J."/>
            <person name="Russ C."/>
            <person name="Tyler B.M."/>
            <person name="van West P."/>
        </authorList>
    </citation>
    <scope>NUCLEOTIDE SEQUENCE [LARGE SCALE GENOMIC DNA]</scope>
    <source>
        <strain evidence="2 3">CBS 223.65</strain>
    </source>
</reference>
<proteinExistence type="predicted"/>
<sequence length="534" mass="57783">MDAALRDPVLVGLIVVYQNGWWRDSFVFRDDPLLFASGDLEHHVAGFGERFAPWLARRGLDGAMHLMHIYPPLVPCIALHAAATGDHPLGVAAIGSSNDISRWATFMSHVATHFGHCDLFASNGIPVSTKGALTSGNVALVRQLYEERGSVDFNRYVEDAVCSGHLAIPLDVVTKLHEENPTVNLEYMLEEAASNGHCDVIEFILATGAMCTPAALQAAARRGHLACCQVLLTHDCKSNPTRMLPVSVMVAAVAGGNDAIISLLHSNQIWSHEYMNACASVGRLDLVKMLHNAGHFTCSKAAMDCAAANGHVAVVAFLHEHRDEGCSVSAVDNAAGNNHLDVVMYLHATVGAKASCYAIAWAAMGGHDRVVRYLYEAMKAPVLDDVPERAARGGHLSVVRYLHEQGLGEWTPRVMDLAAKSGNRALVAFLHAHRTEGCTRTAVDDAVVRGDVAMVRLLLEVVNATLCSPVAMRQGSADVLVYLASLGVDVVRPLRASGSRFVALVEYLEHKQAWPRPAKKQRTKDRMHQGLKET</sequence>
<feature type="compositionally biased region" description="Basic and acidic residues" evidence="1">
    <location>
        <begin position="524"/>
        <end position="534"/>
    </location>
</feature>
<dbReference type="Proteomes" id="UP000030745">
    <property type="component" value="Unassembled WGS sequence"/>
</dbReference>
<dbReference type="InterPro" id="IPR002110">
    <property type="entry name" value="Ankyrin_rpt"/>
</dbReference>
<dbReference type="GeneID" id="24139938"/>
<dbReference type="RefSeq" id="XP_012213239.1">
    <property type="nucleotide sequence ID" value="XM_012357849.1"/>
</dbReference>
<dbReference type="SUPFAM" id="SSF48403">
    <property type="entry name" value="Ankyrin repeat"/>
    <property type="match status" value="1"/>
</dbReference>
<evidence type="ECO:0000313" key="2">
    <source>
        <dbReference type="EMBL" id="KDO16053.1"/>
    </source>
</evidence>
<gene>
    <name evidence="2" type="ORF">SPRG_18413</name>
</gene>
<name>A0A067BD55_SAPPC</name>